<dbReference type="PROSITE" id="PS50109">
    <property type="entry name" value="HIS_KIN"/>
    <property type="match status" value="1"/>
</dbReference>
<comment type="caution">
    <text evidence="11">The sequence shown here is derived from an EMBL/GenBank/DDBJ whole genome shotgun (WGS) entry which is preliminary data.</text>
</comment>
<reference evidence="11" key="1">
    <citation type="submission" date="2020-08" db="EMBL/GenBank/DDBJ databases">
        <title>Genome public.</title>
        <authorList>
            <person name="Liu C."/>
            <person name="Sun Q."/>
        </authorList>
    </citation>
    <scope>NUCLEOTIDE SEQUENCE</scope>
    <source>
        <strain evidence="11">NSJ-42</strain>
    </source>
</reference>
<keyword evidence="6 11" id="KW-0418">Kinase</keyword>
<sequence>MIIMKKNKEQFLLIILSILMVIILSTNLYSFIIEESTLTSNIISIISLLMLITCIIIILSYKNNNLKEQRDSKEIDKNNYFMNLSHELRTPLNIILSTEQLITNLNSRNENIDKDKLNNYMDILRGNSKRLLKLINDIIDLSKIQEEMYNIDIMEHEIVFFVEDLALSMKEYIEAKGIELIIDPEIEEKIIECDINDIEKCLINLIGNAMKFTPEGGKIIIRISDLNDKVKISIIDSGIGISEKDINEIFNRFEQAYNKKSEEFGGSGIGLMLTKQIIELHKGDLVVKSELGKGSEFSILLPVKQLK</sequence>
<dbReference type="SMART" id="SM00387">
    <property type="entry name" value="HATPase_c"/>
    <property type="match status" value="1"/>
</dbReference>
<dbReference type="InterPro" id="IPR003594">
    <property type="entry name" value="HATPase_dom"/>
</dbReference>
<keyword evidence="5" id="KW-0547">Nucleotide-binding</keyword>
<keyword evidence="9" id="KW-1133">Transmembrane helix</keyword>
<dbReference type="AlphaFoldDB" id="A0A8I0A8U5"/>
<dbReference type="Pfam" id="PF02518">
    <property type="entry name" value="HATPase_c"/>
    <property type="match status" value="1"/>
</dbReference>
<evidence type="ECO:0000259" key="10">
    <source>
        <dbReference type="PROSITE" id="PS50109"/>
    </source>
</evidence>
<dbReference type="GO" id="GO:0000155">
    <property type="term" value="F:phosphorelay sensor kinase activity"/>
    <property type="evidence" value="ECO:0007669"/>
    <property type="project" value="InterPro"/>
</dbReference>
<evidence type="ECO:0000256" key="2">
    <source>
        <dbReference type="ARBA" id="ARBA00012438"/>
    </source>
</evidence>
<dbReference type="PRINTS" id="PR00344">
    <property type="entry name" value="BCTRLSENSOR"/>
</dbReference>
<keyword evidence="9" id="KW-0472">Membrane</keyword>
<comment type="catalytic activity">
    <reaction evidence="1">
        <text>ATP + protein L-histidine = ADP + protein N-phospho-L-histidine.</text>
        <dbReference type="EC" id="2.7.13.3"/>
    </reaction>
</comment>
<dbReference type="EMBL" id="JACOOQ010000011">
    <property type="protein sequence ID" value="MBC5640337.1"/>
    <property type="molecule type" value="Genomic_DNA"/>
</dbReference>
<accession>A0A8I0A8U5</accession>
<keyword evidence="12" id="KW-1185">Reference proteome</keyword>
<dbReference type="SMART" id="SM00388">
    <property type="entry name" value="HisKA"/>
    <property type="match status" value="1"/>
</dbReference>
<dbReference type="InterPro" id="IPR036890">
    <property type="entry name" value="HATPase_C_sf"/>
</dbReference>
<dbReference type="CDD" id="cd00082">
    <property type="entry name" value="HisKA"/>
    <property type="match status" value="1"/>
</dbReference>
<dbReference type="InterPro" id="IPR036097">
    <property type="entry name" value="HisK_dim/P_sf"/>
</dbReference>
<evidence type="ECO:0000313" key="11">
    <source>
        <dbReference type="EMBL" id="MBC5640337.1"/>
    </source>
</evidence>
<dbReference type="FunFam" id="3.30.565.10:FF:000037">
    <property type="entry name" value="Hybrid sensor histidine kinase/response regulator"/>
    <property type="match status" value="1"/>
</dbReference>
<dbReference type="PANTHER" id="PTHR43547:SF2">
    <property type="entry name" value="HYBRID SIGNAL TRANSDUCTION HISTIDINE KINASE C"/>
    <property type="match status" value="1"/>
</dbReference>
<keyword evidence="9" id="KW-0812">Transmembrane</keyword>
<protein>
    <recommendedName>
        <fullName evidence="2">histidine kinase</fullName>
        <ecNumber evidence="2">2.7.13.3</ecNumber>
    </recommendedName>
</protein>
<dbReference type="PANTHER" id="PTHR43547">
    <property type="entry name" value="TWO-COMPONENT HISTIDINE KINASE"/>
    <property type="match status" value="1"/>
</dbReference>
<dbReference type="Proteomes" id="UP000662088">
    <property type="component" value="Unassembled WGS sequence"/>
</dbReference>
<dbReference type="GO" id="GO:0005524">
    <property type="term" value="F:ATP binding"/>
    <property type="evidence" value="ECO:0007669"/>
    <property type="project" value="UniProtKB-KW"/>
</dbReference>
<feature type="domain" description="Histidine kinase" evidence="10">
    <location>
        <begin position="83"/>
        <end position="305"/>
    </location>
</feature>
<evidence type="ECO:0000256" key="1">
    <source>
        <dbReference type="ARBA" id="ARBA00000085"/>
    </source>
</evidence>
<keyword evidence="4" id="KW-0808">Transferase</keyword>
<dbReference type="Gene3D" id="1.10.287.130">
    <property type="match status" value="1"/>
</dbReference>
<keyword evidence="3" id="KW-0597">Phosphoprotein</keyword>
<evidence type="ECO:0000256" key="4">
    <source>
        <dbReference type="ARBA" id="ARBA00022679"/>
    </source>
</evidence>
<keyword evidence="8" id="KW-0902">Two-component regulatory system</keyword>
<keyword evidence="7" id="KW-0067">ATP-binding</keyword>
<evidence type="ECO:0000256" key="8">
    <source>
        <dbReference type="ARBA" id="ARBA00023012"/>
    </source>
</evidence>
<feature type="transmembrane region" description="Helical" evidence="9">
    <location>
        <begin position="12"/>
        <end position="32"/>
    </location>
</feature>
<dbReference type="SUPFAM" id="SSF55874">
    <property type="entry name" value="ATPase domain of HSP90 chaperone/DNA topoisomerase II/histidine kinase"/>
    <property type="match status" value="1"/>
</dbReference>
<dbReference type="Pfam" id="PF00512">
    <property type="entry name" value="HisKA"/>
    <property type="match status" value="1"/>
</dbReference>
<dbReference type="InterPro" id="IPR005467">
    <property type="entry name" value="His_kinase_dom"/>
</dbReference>
<evidence type="ECO:0000313" key="12">
    <source>
        <dbReference type="Proteomes" id="UP000662088"/>
    </source>
</evidence>
<evidence type="ECO:0000256" key="3">
    <source>
        <dbReference type="ARBA" id="ARBA00022553"/>
    </source>
</evidence>
<dbReference type="InterPro" id="IPR003661">
    <property type="entry name" value="HisK_dim/P_dom"/>
</dbReference>
<evidence type="ECO:0000256" key="5">
    <source>
        <dbReference type="ARBA" id="ARBA00022741"/>
    </source>
</evidence>
<feature type="transmembrane region" description="Helical" evidence="9">
    <location>
        <begin position="38"/>
        <end position="61"/>
    </location>
</feature>
<dbReference type="Gene3D" id="3.30.565.10">
    <property type="entry name" value="Histidine kinase-like ATPase, C-terminal domain"/>
    <property type="match status" value="1"/>
</dbReference>
<dbReference type="SUPFAM" id="SSF47384">
    <property type="entry name" value="Homodimeric domain of signal transducing histidine kinase"/>
    <property type="match status" value="1"/>
</dbReference>
<proteinExistence type="predicted"/>
<organism evidence="11 12">
    <name type="scientific">Clostridium lentum</name>
    <dbReference type="NCBI Taxonomy" id="2763037"/>
    <lineage>
        <taxon>Bacteria</taxon>
        <taxon>Bacillati</taxon>
        <taxon>Bacillota</taxon>
        <taxon>Clostridia</taxon>
        <taxon>Eubacteriales</taxon>
        <taxon>Clostridiaceae</taxon>
        <taxon>Clostridium</taxon>
    </lineage>
</organism>
<evidence type="ECO:0000256" key="7">
    <source>
        <dbReference type="ARBA" id="ARBA00022840"/>
    </source>
</evidence>
<dbReference type="InterPro" id="IPR004358">
    <property type="entry name" value="Sig_transdc_His_kin-like_C"/>
</dbReference>
<name>A0A8I0A8U5_9CLOT</name>
<evidence type="ECO:0000256" key="6">
    <source>
        <dbReference type="ARBA" id="ARBA00022777"/>
    </source>
</evidence>
<dbReference type="EC" id="2.7.13.3" evidence="2"/>
<gene>
    <name evidence="11" type="ORF">H8R92_07845</name>
</gene>
<evidence type="ECO:0000256" key="9">
    <source>
        <dbReference type="SAM" id="Phobius"/>
    </source>
</evidence>